<name>A0AAE3A6H3_9FIRM</name>
<keyword evidence="1" id="KW-0472">Membrane</keyword>
<evidence type="ECO:0000256" key="1">
    <source>
        <dbReference type="SAM" id="Phobius"/>
    </source>
</evidence>
<dbReference type="Pfam" id="PF03862">
    <property type="entry name" value="SpoVAC_SpoVAEB"/>
    <property type="match status" value="1"/>
</dbReference>
<accession>A0AAE3A6H3</accession>
<evidence type="ECO:0000313" key="2">
    <source>
        <dbReference type="EMBL" id="MCC2126309.1"/>
    </source>
</evidence>
<gene>
    <name evidence="2" type="ORF">LKD36_08955</name>
</gene>
<keyword evidence="1" id="KW-1133">Transmembrane helix</keyword>
<feature type="transmembrane region" description="Helical" evidence="1">
    <location>
        <begin position="63"/>
        <end position="81"/>
    </location>
</feature>
<sequence length="149" mass="16016">MNSLNKEQKQKYQKYIKEVTPTHSLPLEMGKAFLTGGLICVLGQFLINTGLSMGLEEEAAGTWCSILLVLLSVLLTGFNLYPSIAKWGGAGALVPITGFANGVASAAIEYKKEGQVFGIGSKIFTIAGPVILYGVVTSWILGLIFWLFL</sequence>
<dbReference type="PANTHER" id="PTHR38450">
    <property type="entry name" value="STAGE V SPORULATION PROTEIN AC-RELATED"/>
    <property type="match status" value="1"/>
</dbReference>
<feature type="transmembrane region" description="Helical" evidence="1">
    <location>
        <begin position="130"/>
        <end position="148"/>
    </location>
</feature>
<dbReference type="EMBL" id="JAJEPS010000007">
    <property type="protein sequence ID" value="MCC2126309.1"/>
    <property type="molecule type" value="Genomic_DNA"/>
</dbReference>
<dbReference type="Proteomes" id="UP001198220">
    <property type="component" value="Unassembled WGS sequence"/>
</dbReference>
<feature type="transmembrane region" description="Helical" evidence="1">
    <location>
        <begin position="87"/>
        <end position="110"/>
    </location>
</feature>
<keyword evidence="3" id="KW-1185">Reference proteome</keyword>
<dbReference type="PANTHER" id="PTHR38450:SF1">
    <property type="entry name" value="STAGE V SPORULATION PROTEIN AC"/>
    <property type="match status" value="1"/>
</dbReference>
<keyword evidence="1" id="KW-0812">Transmembrane</keyword>
<dbReference type="InterPro" id="IPR005562">
    <property type="entry name" value="SpoVA"/>
</dbReference>
<feature type="transmembrane region" description="Helical" evidence="1">
    <location>
        <begin position="32"/>
        <end position="51"/>
    </location>
</feature>
<evidence type="ECO:0000313" key="3">
    <source>
        <dbReference type="Proteomes" id="UP001198220"/>
    </source>
</evidence>
<organism evidence="2 3">
    <name type="scientific">Hominiventricola filiformis</name>
    <dbReference type="NCBI Taxonomy" id="2885352"/>
    <lineage>
        <taxon>Bacteria</taxon>
        <taxon>Bacillati</taxon>
        <taxon>Bacillota</taxon>
        <taxon>Clostridia</taxon>
        <taxon>Lachnospirales</taxon>
        <taxon>Lachnospiraceae</taxon>
        <taxon>Hominiventricola</taxon>
    </lineage>
</organism>
<dbReference type="AlphaFoldDB" id="A0AAE3A6H3"/>
<comment type="caution">
    <text evidence="2">The sequence shown here is derived from an EMBL/GenBank/DDBJ whole genome shotgun (WGS) entry which is preliminary data.</text>
</comment>
<protein>
    <submittedName>
        <fullName evidence="2">SpoVA/SpoVAEb family sporulation membrane protein</fullName>
    </submittedName>
</protein>
<dbReference type="RefSeq" id="WP_308459412.1">
    <property type="nucleotide sequence ID" value="NZ_JAJEPS010000007.1"/>
</dbReference>
<proteinExistence type="predicted"/>
<reference evidence="2 3" key="1">
    <citation type="submission" date="2021-10" db="EMBL/GenBank/DDBJ databases">
        <title>Anaerobic single-cell dispensing facilitates the cultivation of human gut bacteria.</title>
        <authorList>
            <person name="Afrizal A."/>
        </authorList>
    </citation>
    <scope>NUCLEOTIDE SEQUENCE [LARGE SCALE GENOMIC DNA]</scope>
    <source>
        <strain evidence="2 3">CLA-AA-H276</strain>
    </source>
</reference>